<dbReference type="InterPro" id="IPR045864">
    <property type="entry name" value="aa-tRNA-synth_II/BPL/LPL"/>
</dbReference>
<dbReference type="AlphaFoldDB" id="A0A1H8BH81"/>
<dbReference type="SUPFAM" id="SSF55681">
    <property type="entry name" value="Class II aaRS and biotin synthetases"/>
    <property type="match status" value="1"/>
</dbReference>
<dbReference type="Pfam" id="PF00152">
    <property type="entry name" value="tRNA-synt_2"/>
    <property type="match status" value="1"/>
</dbReference>
<evidence type="ECO:0000313" key="5">
    <source>
        <dbReference type="EMBL" id="SEM81484.1"/>
    </source>
</evidence>
<name>A0A1H8BH81_STRJI</name>
<gene>
    <name evidence="5" type="ORF">SAMN05414137_1646</name>
</gene>
<evidence type="ECO:0000256" key="1">
    <source>
        <dbReference type="ARBA" id="ARBA00022598"/>
    </source>
</evidence>
<dbReference type="InterPro" id="IPR006195">
    <property type="entry name" value="aa-tRNA-synth_II"/>
</dbReference>
<keyword evidence="6" id="KW-1185">Reference proteome</keyword>
<dbReference type="GO" id="GO:0005829">
    <property type="term" value="C:cytosol"/>
    <property type="evidence" value="ECO:0007669"/>
    <property type="project" value="TreeGrafter"/>
</dbReference>
<evidence type="ECO:0000259" key="4">
    <source>
        <dbReference type="PROSITE" id="PS50862"/>
    </source>
</evidence>
<protein>
    <submittedName>
        <fullName evidence="5">Lysyl-tRNA synthetase, class 2</fullName>
    </submittedName>
</protein>
<dbReference type="PANTHER" id="PTHR42918">
    <property type="entry name" value="LYSYL-TRNA SYNTHETASE"/>
    <property type="match status" value="1"/>
</dbReference>
<feature type="domain" description="Aminoacyl-transfer RNA synthetases class-II family profile" evidence="4">
    <location>
        <begin position="37"/>
        <end position="337"/>
    </location>
</feature>
<organism evidence="5 6">
    <name type="scientific">Streptacidiphilus jiangxiensis</name>
    <dbReference type="NCBI Taxonomy" id="235985"/>
    <lineage>
        <taxon>Bacteria</taxon>
        <taxon>Bacillati</taxon>
        <taxon>Actinomycetota</taxon>
        <taxon>Actinomycetes</taxon>
        <taxon>Kitasatosporales</taxon>
        <taxon>Streptomycetaceae</taxon>
        <taxon>Streptacidiphilus</taxon>
    </lineage>
</organism>
<accession>A0A1H8BH81</accession>
<dbReference type="Proteomes" id="UP000183015">
    <property type="component" value="Unassembled WGS sequence"/>
</dbReference>
<dbReference type="InterPro" id="IPR004364">
    <property type="entry name" value="Aa-tRNA-synt_II"/>
</dbReference>
<dbReference type="EMBL" id="FOAZ01000064">
    <property type="protein sequence ID" value="SEM81484.1"/>
    <property type="molecule type" value="Genomic_DNA"/>
</dbReference>
<dbReference type="GO" id="GO:0004824">
    <property type="term" value="F:lysine-tRNA ligase activity"/>
    <property type="evidence" value="ECO:0007669"/>
    <property type="project" value="TreeGrafter"/>
</dbReference>
<dbReference type="GO" id="GO:0005524">
    <property type="term" value="F:ATP binding"/>
    <property type="evidence" value="ECO:0007669"/>
    <property type="project" value="InterPro"/>
</dbReference>
<keyword evidence="2" id="KW-0547">Nucleotide-binding</keyword>
<proteinExistence type="predicted"/>
<dbReference type="GO" id="GO:0006430">
    <property type="term" value="P:lysyl-tRNA aminoacylation"/>
    <property type="evidence" value="ECO:0007669"/>
    <property type="project" value="TreeGrafter"/>
</dbReference>
<dbReference type="PANTHER" id="PTHR42918:SF15">
    <property type="entry name" value="LYSINE--TRNA LIGASE, CHLOROPLASTIC_MITOCHONDRIAL"/>
    <property type="match status" value="1"/>
</dbReference>
<keyword evidence="5" id="KW-0030">Aminoacyl-tRNA synthetase</keyword>
<dbReference type="PROSITE" id="PS50862">
    <property type="entry name" value="AA_TRNA_LIGASE_II"/>
    <property type="match status" value="1"/>
</dbReference>
<evidence type="ECO:0000313" key="6">
    <source>
        <dbReference type="Proteomes" id="UP000183015"/>
    </source>
</evidence>
<keyword evidence="1" id="KW-0436">Ligase</keyword>
<evidence type="ECO:0000256" key="2">
    <source>
        <dbReference type="ARBA" id="ARBA00022741"/>
    </source>
</evidence>
<dbReference type="Gene3D" id="3.30.930.10">
    <property type="entry name" value="Bira Bifunctional Protein, Domain 2"/>
    <property type="match status" value="1"/>
</dbReference>
<sequence length="339" mass="37234">MTNAIKNPNARLYGTFLRDHPDERELLLAKARLVHGLREELHRQEYVEVATPILCQDREGAPLQQFTTTHPLTGRPFHLRHSAEDHLRRLAVTLDRVFDLGKALRAESESPWHTVEFMLLEIAARDVDLAQGVTLVTDLIRAAVRAAYGTLATPGVDWTDITVRPVDEAAAEALGAETILTEEQLTEQARGWLAAHGHAPATTGTDWEVLEEFMKHAVEAACSTPTVLTGFPYALRHNSRVEAATGRAQRLSVVVGGVECGDGGVKLRSSREYRPMVDTNIKLREQLFGIPADAGPLDFYADIDADPAADVFTAGLGVDRLAALCAGRNVHEVLTFPYH</sequence>
<dbReference type="GO" id="GO:0000049">
    <property type="term" value="F:tRNA binding"/>
    <property type="evidence" value="ECO:0007669"/>
    <property type="project" value="TreeGrafter"/>
</dbReference>
<evidence type="ECO:0000256" key="3">
    <source>
        <dbReference type="ARBA" id="ARBA00022840"/>
    </source>
</evidence>
<reference evidence="6" key="1">
    <citation type="submission" date="2016-10" db="EMBL/GenBank/DDBJ databases">
        <authorList>
            <person name="Varghese N."/>
        </authorList>
    </citation>
    <scope>NUCLEOTIDE SEQUENCE [LARGE SCALE GENOMIC DNA]</scope>
    <source>
        <strain evidence="6">DSM 45096 / BCRC 16803 / CGMCC 4.1857 / CIP 109030 / JCM 12277 / KCTC 19219 / NBRC 100920 / 33214</strain>
    </source>
</reference>
<dbReference type="OrthoDB" id="4014583at2"/>
<dbReference type="RefSeq" id="WP_042449560.1">
    <property type="nucleotide sequence ID" value="NZ_BBPN01000016.1"/>
</dbReference>
<dbReference type="eggNOG" id="COG1190">
    <property type="taxonomic scope" value="Bacteria"/>
</dbReference>
<dbReference type="STRING" id="235985.SAMN05414137_1646"/>
<keyword evidence="3" id="KW-0067">ATP-binding</keyword>